<reference evidence="1 2" key="1">
    <citation type="journal article" date="2019" name="Sci. Rep.">
        <title>Orb-weaving spider Araneus ventricosus genome elucidates the spidroin gene catalogue.</title>
        <authorList>
            <person name="Kono N."/>
            <person name="Nakamura H."/>
            <person name="Ohtoshi R."/>
            <person name="Moran D.A.P."/>
            <person name="Shinohara A."/>
            <person name="Yoshida Y."/>
            <person name="Fujiwara M."/>
            <person name="Mori M."/>
            <person name="Tomita M."/>
            <person name="Arakawa K."/>
        </authorList>
    </citation>
    <scope>NUCLEOTIDE SEQUENCE [LARGE SCALE GENOMIC DNA]</scope>
</reference>
<accession>A0A4Y2SX52</accession>
<comment type="caution">
    <text evidence="1">The sequence shown here is derived from an EMBL/GenBank/DDBJ whole genome shotgun (WGS) entry which is preliminary data.</text>
</comment>
<organism evidence="1 2">
    <name type="scientific">Araneus ventricosus</name>
    <name type="common">Orbweaver spider</name>
    <name type="synonym">Epeira ventricosa</name>
    <dbReference type="NCBI Taxonomy" id="182803"/>
    <lineage>
        <taxon>Eukaryota</taxon>
        <taxon>Metazoa</taxon>
        <taxon>Ecdysozoa</taxon>
        <taxon>Arthropoda</taxon>
        <taxon>Chelicerata</taxon>
        <taxon>Arachnida</taxon>
        <taxon>Araneae</taxon>
        <taxon>Araneomorphae</taxon>
        <taxon>Entelegynae</taxon>
        <taxon>Araneoidea</taxon>
        <taxon>Araneidae</taxon>
        <taxon>Araneus</taxon>
    </lineage>
</organism>
<protein>
    <submittedName>
        <fullName evidence="1">Uncharacterized protein</fullName>
    </submittedName>
</protein>
<proteinExistence type="predicted"/>
<gene>
    <name evidence="1" type="ORF">AVEN_103143_1</name>
</gene>
<sequence>MVCPSVAICHETFLPGTENYISSDGLLYDLGIYKDGHSRRPLKPNKWHGSTHAVPFSAHPLCGLQRLPQAVLNPLGLCAYSSSLAIKMGSLHLH</sequence>
<keyword evidence="2" id="KW-1185">Reference proteome</keyword>
<dbReference type="AlphaFoldDB" id="A0A4Y2SX52"/>
<evidence type="ECO:0000313" key="2">
    <source>
        <dbReference type="Proteomes" id="UP000499080"/>
    </source>
</evidence>
<name>A0A4Y2SX52_ARAVE</name>
<dbReference type="EMBL" id="BGPR01024277">
    <property type="protein sequence ID" value="GBN92243.1"/>
    <property type="molecule type" value="Genomic_DNA"/>
</dbReference>
<evidence type="ECO:0000313" key="1">
    <source>
        <dbReference type="EMBL" id="GBN92243.1"/>
    </source>
</evidence>
<dbReference type="Proteomes" id="UP000499080">
    <property type="component" value="Unassembled WGS sequence"/>
</dbReference>